<accession>A0A0N8RME3</accession>
<dbReference type="Gene3D" id="3.40.190.10">
    <property type="entry name" value="Periplasmic binding protein-like II"/>
    <property type="match status" value="1"/>
</dbReference>
<dbReference type="EMBL" id="LJQM01000191">
    <property type="protein sequence ID" value="KPX42551.1"/>
    <property type="molecule type" value="Genomic_DNA"/>
</dbReference>
<dbReference type="Proteomes" id="UP000050557">
    <property type="component" value="Unassembled WGS sequence"/>
</dbReference>
<evidence type="ECO:0000313" key="1">
    <source>
        <dbReference type="EMBL" id="KPX42551.1"/>
    </source>
</evidence>
<gene>
    <name evidence="1" type="ORF">ALO68_02418</name>
</gene>
<proteinExistence type="predicted"/>
<organism evidence="1 2">
    <name type="scientific">Pseudomonas syringae pv. helianthi</name>
    <dbReference type="NCBI Taxonomy" id="251654"/>
    <lineage>
        <taxon>Bacteria</taxon>
        <taxon>Pseudomonadati</taxon>
        <taxon>Pseudomonadota</taxon>
        <taxon>Gammaproteobacteria</taxon>
        <taxon>Pseudomonadales</taxon>
        <taxon>Pseudomonadaceae</taxon>
        <taxon>Pseudomonas</taxon>
    </lineage>
</organism>
<name>A0A0N8RME3_9PSED</name>
<dbReference type="SUPFAM" id="SSF53850">
    <property type="entry name" value="Periplasmic binding protein-like II"/>
    <property type="match status" value="1"/>
</dbReference>
<comment type="caution">
    <text evidence="1">The sequence shown here is derived from an EMBL/GenBank/DDBJ whole genome shotgun (WGS) entry which is preliminary data.</text>
</comment>
<dbReference type="PANTHER" id="PTHR35841">
    <property type="entry name" value="PHOSPHONATES-BINDING PERIPLASMIC PROTEIN"/>
    <property type="match status" value="1"/>
</dbReference>
<sequence>MNGFMIGDLSMYLAPARVLQAQDAWLERIREILDKRRGQKQIVDLAAHWLSPDLLLSQTCGYPFVTSLRGKVRLIGRPSYELTHSSGGDHCSLLLCRADSAVTDLTGFQGSHGLINARDSNSGMNLLRHTLAGISDCGFFSKITFTGSHRESMRQLKRGEGDLAAIDSVTYDYLARDNSAEIEGLRILVRSARSPCLPYITSMGQTAADASSIRSAMNEALGQLPEVSRDLAIKEVLSASEADYECLLEYERSAVNRGFSFLAS</sequence>
<dbReference type="PANTHER" id="PTHR35841:SF1">
    <property type="entry name" value="PHOSPHONATES-BINDING PERIPLASMIC PROTEIN"/>
    <property type="match status" value="1"/>
</dbReference>
<protein>
    <recommendedName>
        <fullName evidence="3">Phosphate ABC transporter substrate-binding protein</fullName>
    </recommendedName>
</protein>
<dbReference type="PATRIC" id="fig|251654.3.peg.3160"/>
<reference evidence="1 2" key="1">
    <citation type="submission" date="2015-09" db="EMBL/GenBank/DDBJ databases">
        <title>Genome announcement of multiple Pseudomonas syringae strains.</title>
        <authorList>
            <person name="Thakur S."/>
            <person name="Wang P.W."/>
            <person name="Gong Y."/>
            <person name="Weir B.S."/>
            <person name="Guttman D.S."/>
        </authorList>
    </citation>
    <scope>NUCLEOTIDE SEQUENCE [LARGE SCALE GENOMIC DNA]</scope>
    <source>
        <strain evidence="1 2">ICMP4531</strain>
    </source>
</reference>
<dbReference type="AlphaFoldDB" id="A0A0N8RME3"/>
<evidence type="ECO:0000313" key="2">
    <source>
        <dbReference type="Proteomes" id="UP000050557"/>
    </source>
</evidence>
<evidence type="ECO:0008006" key="3">
    <source>
        <dbReference type="Google" id="ProtNLM"/>
    </source>
</evidence>
<dbReference type="Pfam" id="PF12974">
    <property type="entry name" value="Phosphonate-bd"/>
    <property type="match status" value="1"/>
</dbReference>